<accession>A0ABV0WYI8</accession>
<comment type="caution">
    <text evidence="1">The sequence shown here is derived from an EMBL/GenBank/DDBJ whole genome shotgun (WGS) entry which is preliminary data.</text>
</comment>
<organism evidence="1 2">
    <name type="scientific">Xenotaenia resolanae</name>
    <dbReference type="NCBI Taxonomy" id="208358"/>
    <lineage>
        <taxon>Eukaryota</taxon>
        <taxon>Metazoa</taxon>
        <taxon>Chordata</taxon>
        <taxon>Craniata</taxon>
        <taxon>Vertebrata</taxon>
        <taxon>Euteleostomi</taxon>
        <taxon>Actinopterygii</taxon>
        <taxon>Neopterygii</taxon>
        <taxon>Teleostei</taxon>
        <taxon>Neoteleostei</taxon>
        <taxon>Acanthomorphata</taxon>
        <taxon>Ovalentaria</taxon>
        <taxon>Atherinomorphae</taxon>
        <taxon>Cyprinodontiformes</taxon>
        <taxon>Goodeidae</taxon>
        <taxon>Xenotaenia</taxon>
    </lineage>
</organism>
<gene>
    <name evidence="1" type="ORF">XENORESO_013021</name>
</gene>
<name>A0ABV0WYI8_9TELE</name>
<protein>
    <submittedName>
        <fullName evidence="1">Uncharacterized protein</fullName>
    </submittedName>
</protein>
<sequence>MSTNASVQLICWYTVYSTYTYNTDHQPNTIQPDHLTLCVTVERVAHVQRPPVLTQMTRARVPTLLELSCMSSPCLQPMSRLGRVSRHKRPLLLQTVTLHCTAATTMPRTNIEPANEPHPTQNGRPTYMQTSQRDVGTFTLPYINEPNLPAPARQPSRPLSLLYIATD</sequence>
<evidence type="ECO:0000313" key="1">
    <source>
        <dbReference type="EMBL" id="MEQ2274047.1"/>
    </source>
</evidence>
<keyword evidence="2" id="KW-1185">Reference proteome</keyword>
<dbReference type="EMBL" id="JAHRIM010074116">
    <property type="protein sequence ID" value="MEQ2274047.1"/>
    <property type="molecule type" value="Genomic_DNA"/>
</dbReference>
<dbReference type="Proteomes" id="UP001444071">
    <property type="component" value="Unassembled WGS sequence"/>
</dbReference>
<proteinExistence type="predicted"/>
<reference evidence="1 2" key="1">
    <citation type="submission" date="2021-06" db="EMBL/GenBank/DDBJ databases">
        <authorList>
            <person name="Palmer J.M."/>
        </authorList>
    </citation>
    <scope>NUCLEOTIDE SEQUENCE [LARGE SCALE GENOMIC DNA]</scope>
    <source>
        <strain evidence="1 2">XR_2019</strain>
        <tissue evidence="1">Muscle</tissue>
    </source>
</reference>
<evidence type="ECO:0000313" key="2">
    <source>
        <dbReference type="Proteomes" id="UP001444071"/>
    </source>
</evidence>